<dbReference type="SUPFAM" id="SSF52058">
    <property type="entry name" value="L domain-like"/>
    <property type="match status" value="1"/>
</dbReference>
<evidence type="ECO:0000256" key="4">
    <source>
        <dbReference type="ARBA" id="ARBA00022475"/>
    </source>
</evidence>
<evidence type="ECO:0000256" key="12">
    <source>
        <dbReference type="ARBA" id="ARBA00022989"/>
    </source>
</evidence>
<dbReference type="SMART" id="SM00220">
    <property type="entry name" value="S_TKc"/>
    <property type="match status" value="1"/>
</dbReference>
<dbReference type="HOGENOM" id="CLU_000288_41_2_1"/>
<comment type="similarity">
    <text evidence="2">In the N-terminal section; belongs to the leguminous lectin family.</text>
</comment>
<keyword evidence="13" id="KW-0472">Membrane</keyword>
<evidence type="ECO:0000259" key="18">
    <source>
        <dbReference type="PROSITE" id="PS50011"/>
    </source>
</evidence>
<dbReference type="InterPro" id="IPR024788">
    <property type="entry name" value="Malectin-like_Carb-bd_dom"/>
</dbReference>
<evidence type="ECO:0000256" key="15">
    <source>
        <dbReference type="ARBA" id="ARBA00023180"/>
    </source>
</evidence>
<accession>J3MWT5</accession>
<evidence type="ECO:0000256" key="16">
    <source>
        <dbReference type="PROSITE-ProRule" id="PRU10141"/>
    </source>
</evidence>
<dbReference type="EnsemblPlants" id="OB09G14640.1">
    <property type="protein sequence ID" value="OB09G14640.1"/>
    <property type="gene ID" value="OB09G14640"/>
</dbReference>
<name>J3MWT5_ORYBR</name>
<dbReference type="PROSITE" id="PS50011">
    <property type="entry name" value="PROTEIN_KINASE_DOM"/>
    <property type="match status" value="1"/>
</dbReference>
<keyword evidence="6" id="KW-0808">Transferase</keyword>
<dbReference type="eggNOG" id="ENOG502QQCZ">
    <property type="taxonomic scope" value="Eukaryota"/>
</dbReference>
<dbReference type="GO" id="GO:0005886">
    <property type="term" value="C:plasma membrane"/>
    <property type="evidence" value="ECO:0007669"/>
    <property type="project" value="UniProtKB-SubCell"/>
</dbReference>
<feature type="region of interest" description="Disordered" evidence="17">
    <location>
        <begin position="1"/>
        <end position="20"/>
    </location>
</feature>
<evidence type="ECO:0000256" key="3">
    <source>
        <dbReference type="ARBA" id="ARBA00010217"/>
    </source>
</evidence>
<feature type="binding site" evidence="16">
    <location>
        <position position="324"/>
    </location>
    <ligand>
        <name>ATP</name>
        <dbReference type="ChEBI" id="CHEBI:30616"/>
    </ligand>
</feature>
<dbReference type="PANTHER" id="PTHR45631">
    <property type="entry name" value="OS07G0107800 PROTEIN-RELATED"/>
    <property type="match status" value="1"/>
</dbReference>
<proteinExistence type="inferred from homology"/>
<dbReference type="SUPFAM" id="SSF56112">
    <property type="entry name" value="Protein kinase-like (PK-like)"/>
    <property type="match status" value="1"/>
</dbReference>
<dbReference type="GO" id="GO:0002229">
    <property type="term" value="P:defense response to oomycetes"/>
    <property type="evidence" value="ECO:0007669"/>
    <property type="project" value="UniProtKB-ARBA"/>
</dbReference>
<evidence type="ECO:0000256" key="1">
    <source>
        <dbReference type="ARBA" id="ARBA00004251"/>
    </source>
</evidence>
<keyword evidence="5" id="KW-0723">Serine/threonine-protein kinase</keyword>
<dbReference type="InterPro" id="IPR001245">
    <property type="entry name" value="Ser-Thr/Tyr_kinase_cat_dom"/>
</dbReference>
<dbReference type="Pfam" id="PF12819">
    <property type="entry name" value="Malectin_like"/>
    <property type="match status" value="1"/>
</dbReference>
<evidence type="ECO:0000313" key="19">
    <source>
        <dbReference type="EnsemblPlants" id="OB09G14640.1"/>
    </source>
</evidence>
<protein>
    <recommendedName>
        <fullName evidence="18">Protein kinase domain-containing protein</fullName>
    </recommendedName>
</protein>
<evidence type="ECO:0000256" key="7">
    <source>
        <dbReference type="ARBA" id="ARBA00022692"/>
    </source>
</evidence>
<dbReference type="STRING" id="4533.J3MWT5"/>
<evidence type="ECO:0000256" key="9">
    <source>
        <dbReference type="ARBA" id="ARBA00022741"/>
    </source>
</evidence>
<dbReference type="Gene3D" id="3.30.200.20">
    <property type="entry name" value="Phosphorylase Kinase, domain 1"/>
    <property type="match status" value="1"/>
</dbReference>
<dbReference type="PROSITE" id="PS00107">
    <property type="entry name" value="PROTEIN_KINASE_ATP"/>
    <property type="match status" value="1"/>
</dbReference>
<keyword evidence="11 16" id="KW-0067">ATP-binding</keyword>
<feature type="domain" description="Protein kinase" evidence="18">
    <location>
        <begin position="296"/>
        <end position="556"/>
    </location>
</feature>
<dbReference type="PANTHER" id="PTHR45631:SF6">
    <property type="entry name" value="OS09G0352000 PROTEIN"/>
    <property type="match status" value="1"/>
</dbReference>
<dbReference type="GO" id="GO:0004674">
    <property type="term" value="F:protein serine/threonine kinase activity"/>
    <property type="evidence" value="ECO:0007669"/>
    <property type="project" value="UniProtKB-KW"/>
</dbReference>
<dbReference type="Gene3D" id="3.80.10.10">
    <property type="entry name" value="Ribonuclease Inhibitor"/>
    <property type="match status" value="1"/>
</dbReference>
<dbReference type="InterPro" id="IPR011009">
    <property type="entry name" value="Kinase-like_dom_sf"/>
</dbReference>
<dbReference type="Pfam" id="PF07714">
    <property type="entry name" value="PK_Tyr_Ser-Thr"/>
    <property type="match status" value="1"/>
</dbReference>
<keyword evidence="12" id="KW-1133">Transmembrane helix</keyword>
<keyword evidence="7" id="KW-0812">Transmembrane</keyword>
<organism evidence="19">
    <name type="scientific">Oryza brachyantha</name>
    <name type="common">malo sina</name>
    <dbReference type="NCBI Taxonomy" id="4533"/>
    <lineage>
        <taxon>Eukaryota</taxon>
        <taxon>Viridiplantae</taxon>
        <taxon>Streptophyta</taxon>
        <taxon>Embryophyta</taxon>
        <taxon>Tracheophyta</taxon>
        <taxon>Spermatophyta</taxon>
        <taxon>Magnoliopsida</taxon>
        <taxon>Liliopsida</taxon>
        <taxon>Poales</taxon>
        <taxon>Poaceae</taxon>
        <taxon>BOP clade</taxon>
        <taxon>Oryzoideae</taxon>
        <taxon>Oryzeae</taxon>
        <taxon>Oryzinae</taxon>
        <taxon>Oryza</taxon>
    </lineage>
</organism>
<dbReference type="InterPro" id="IPR000719">
    <property type="entry name" value="Prot_kinase_dom"/>
</dbReference>
<keyword evidence="10" id="KW-0418">Kinase</keyword>
<keyword evidence="9 16" id="KW-0547">Nucleotide-binding</keyword>
<reference evidence="19" key="2">
    <citation type="submission" date="2013-04" db="UniProtKB">
        <authorList>
            <consortium name="EnsemblPlants"/>
        </authorList>
    </citation>
    <scope>IDENTIFICATION</scope>
</reference>
<keyword evidence="15" id="KW-0325">Glycoprotein</keyword>
<keyword evidence="8" id="KW-0732">Signal</keyword>
<evidence type="ECO:0000256" key="14">
    <source>
        <dbReference type="ARBA" id="ARBA00023170"/>
    </source>
</evidence>
<evidence type="ECO:0000256" key="5">
    <source>
        <dbReference type="ARBA" id="ARBA00022527"/>
    </source>
</evidence>
<reference evidence="19" key="1">
    <citation type="journal article" date="2013" name="Nat. Commun.">
        <title>Whole-genome sequencing of Oryza brachyantha reveals mechanisms underlying Oryza genome evolution.</title>
        <authorList>
            <person name="Chen J."/>
            <person name="Huang Q."/>
            <person name="Gao D."/>
            <person name="Wang J."/>
            <person name="Lang Y."/>
            <person name="Liu T."/>
            <person name="Li B."/>
            <person name="Bai Z."/>
            <person name="Luis Goicoechea J."/>
            <person name="Liang C."/>
            <person name="Chen C."/>
            <person name="Zhang W."/>
            <person name="Sun S."/>
            <person name="Liao Y."/>
            <person name="Zhang X."/>
            <person name="Yang L."/>
            <person name="Song C."/>
            <person name="Wang M."/>
            <person name="Shi J."/>
            <person name="Liu G."/>
            <person name="Liu J."/>
            <person name="Zhou H."/>
            <person name="Zhou W."/>
            <person name="Yu Q."/>
            <person name="An N."/>
            <person name="Chen Y."/>
            <person name="Cai Q."/>
            <person name="Wang B."/>
            <person name="Liu B."/>
            <person name="Min J."/>
            <person name="Huang Y."/>
            <person name="Wu H."/>
            <person name="Li Z."/>
            <person name="Zhang Y."/>
            <person name="Yin Y."/>
            <person name="Song W."/>
            <person name="Jiang J."/>
            <person name="Jackson S.A."/>
            <person name="Wing R.A."/>
            <person name="Wang J."/>
            <person name="Chen M."/>
        </authorList>
    </citation>
    <scope>NUCLEOTIDE SEQUENCE [LARGE SCALE GENOMIC DNA]</scope>
    <source>
        <strain evidence="19">cv. IRGC 101232</strain>
    </source>
</reference>
<comment type="subcellular location">
    <subcellularLocation>
        <location evidence="1">Cell membrane</location>
        <topology evidence="1">Single-pass type I membrane protein</topology>
    </subcellularLocation>
</comment>
<dbReference type="InterPro" id="IPR008271">
    <property type="entry name" value="Ser/Thr_kinase_AS"/>
</dbReference>
<dbReference type="InterPro" id="IPR032675">
    <property type="entry name" value="LRR_dom_sf"/>
</dbReference>
<keyword evidence="14" id="KW-0675">Receptor</keyword>
<dbReference type="Gene3D" id="1.10.510.10">
    <property type="entry name" value="Transferase(Phosphotransferase) domain 1"/>
    <property type="match status" value="1"/>
</dbReference>
<dbReference type="AlphaFoldDB" id="J3MWT5"/>
<evidence type="ECO:0000256" key="8">
    <source>
        <dbReference type="ARBA" id="ARBA00022729"/>
    </source>
</evidence>
<dbReference type="FunFam" id="1.10.510.10:FF:000240">
    <property type="entry name" value="Lectin-domain containing receptor kinase A4.3"/>
    <property type="match status" value="1"/>
</dbReference>
<evidence type="ECO:0000256" key="13">
    <source>
        <dbReference type="ARBA" id="ARBA00023136"/>
    </source>
</evidence>
<dbReference type="InterPro" id="IPR017441">
    <property type="entry name" value="Protein_kinase_ATP_BS"/>
</dbReference>
<dbReference type="FunFam" id="3.30.200.20:FF:000394">
    <property type="entry name" value="Leucine-rich repeat receptor-like protein kinase"/>
    <property type="match status" value="1"/>
</dbReference>
<evidence type="ECO:0000256" key="10">
    <source>
        <dbReference type="ARBA" id="ARBA00022777"/>
    </source>
</evidence>
<sequence length="556" mass="62108">MANQSMRMSARRSMGPTTSRVTSFPADQYDRYWWAMPSEATWANLSTTLAITEGSRFPVPSAILQKAVTVAGNGTTLSVIWGGDQRMLRQFMAFLHFADFQDSQLREFNAYFNSDGPTRVTPQYRTGTRLYTADWYSATSGVVNITLAATARSALPPMLNAFEIYTPIVHDTPATFSKYFDAIMAIKYEYGIKKNWMGDPCFPNQYAWEGVKCRNTSDNVQRIISIDISNSNLYGVVSGNFTLLTALESLNLSGNQLNGPIPDSLCKNNGGKFILRSSLDIGNRQFTYEELKELTNNFQRLIGRGGFGNVYYGRLENTSEVAVKIRSEYSKQGLHQFLAEVNNLTKVHHRNLVSLVGYCWEKDDHLALVYEYMSGGSLWDHLRGKTGVGDTLNWATRLRIVLEAAQGLDYLHKGCNLPIIHRDVKTNNILLSQNLKAKLADFGLSKTYMSDTQTHISTKNAAGTPGYMDPEYQMTGKLTESSDVYSFGIILLEVATGEAPILSDDDHTHITQHIKNNITSGNISLIVDGRLKDSYDVSSMWKVVDTAMMCTTYDAS</sequence>
<dbReference type="Proteomes" id="UP000006038">
    <property type="component" value="Chromosome 9"/>
</dbReference>
<dbReference type="Gramene" id="OB09G14640.1">
    <property type="protein sequence ID" value="OB09G14640.1"/>
    <property type="gene ID" value="OB09G14640"/>
</dbReference>
<dbReference type="PROSITE" id="PS00108">
    <property type="entry name" value="PROTEIN_KINASE_ST"/>
    <property type="match status" value="1"/>
</dbReference>
<dbReference type="GO" id="GO:0005524">
    <property type="term" value="F:ATP binding"/>
    <property type="evidence" value="ECO:0007669"/>
    <property type="project" value="UniProtKB-UniRule"/>
</dbReference>
<evidence type="ECO:0000256" key="2">
    <source>
        <dbReference type="ARBA" id="ARBA00008536"/>
    </source>
</evidence>
<keyword evidence="4" id="KW-1003">Cell membrane</keyword>
<comment type="similarity">
    <text evidence="3">In the C-terminal section; belongs to the protein kinase superfamily. Ser/Thr protein kinase family.</text>
</comment>
<evidence type="ECO:0000256" key="6">
    <source>
        <dbReference type="ARBA" id="ARBA00022679"/>
    </source>
</evidence>
<evidence type="ECO:0000256" key="17">
    <source>
        <dbReference type="SAM" id="MobiDB-lite"/>
    </source>
</evidence>
<evidence type="ECO:0000256" key="11">
    <source>
        <dbReference type="ARBA" id="ARBA00022840"/>
    </source>
</evidence>
<dbReference type="OMA" id="DERCRHR"/>
<keyword evidence="20" id="KW-1185">Reference proteome</keyword>
<evidence type="ECO:0000313" key="20">
    <source>
        <dbReference type="Proteomes" id="UP000006038"/>
    </source>
</evidence>